<reference evidence="1" key="1">
    <citation type="submission" date="2018-11" db="EMBL/GenBank/DDBJ databases">
        <authorList>
            <consortium name="Pathogen Informatics"/>
        </authorList>
    </citation>
    <scope>NUCLEOTIDE SEQUENCE [LARGE SCALE GENOMIC DNA]</scope>
</reference>
<accession>A0A3P7XMY5</accession>
<evidence type="ECO:0000313" key="1">
    <source>
        <dbReference type="EMBL" id="VDO61057.1"/>
    </source>
</evidence>
<organism evidence="1">
    <name type="scientific">Heligmosomoides polygyrus</name>
    <name type="common">Parasitic roundworm</name>
    <dbReference type="NCBI Taxonomy" id="6339"/>
    <lineage>
        <taxon>Eukaryota</taxon>
        <taxon>Metazoa</taxon>
        <taxon>Ecdysozoa</taxon>
        <taxon>Nematoda</taxon>
        <taxon>Chromadorea</taxon>
        <taxon>Rhabditida</taxon>
        <taxon>Rhabditina</taxon>
        <taxon>Rhabditomorpha</taxon>
        <taxon>Strongyloidea</taxon>
        <taxon>Heligmosomidae</taxon>
        <taxon>Heligmosomoides</taxon>
    </lineage>
</organism>
<proteinExistence type="predicted"/>
<dbReference type="AlphaFoldDB" id="A0A3P7XMY5"/>
<sequence>MEEFSLKSLKACEGALKRTPSAKWMRFGKRSPNAKWMRFGKRTPDAKWMRFGKRSDYGLEGYDDME</sequence>
<dbReference type="OrthoDB" id="5850318at2759"/>
<gene>
    <name evidence="1" type="ORF">HPBE_LOCUS4385</name>
</gene>
<dbReference type="EMBL" id="UZAH01025308">
    <property type="protein sequence ID" value="VDO61057.1"/>
    <property type="molecule type" value="Genomic_DNA"/>
</dbReference>
<protein>
    <submittedName>
        <fullName evidence="1">Uncharacterized protein</fullName>
    </submittedName>
</protein>
<name>A0A3P7XMY5_HELPZ</name>